<dbReference type="InterPro" id="IPR007110">
    <property type="entry name" value="Ig-like_dom"/>
</dbReference>
<evidence type="ECO:0000256" key="1">
    <source>
        <dbReference type="ARBA" id="ARBA00023319"/>
    </source>
</evidence>
<dbReference type="GO" id="GO:0098632">
    <property type="term" value="F:cell-cell adhesion mediator activity"/>
    <property type="evidence" value="ECO:0007669"/>
    <property type="project" value="TreeGrafter"/>
</dbReference>
<protein>
    <recommendedName>
        <fullName evidence="2">Ig-like domain-containing protein</fullName>
    </recommendedName>
</protein>
<sequence>MFFSFAAGLFAVVYLFIFTKGNIELDPGITIHPSPSVVIAQKNSPLLLNCSASSSPDAGPVTITWYKDGQPVLIDRRVQVRDNGSLYFKQVKNNRHPRNKNRNQNGFYECFMKNKYGTAIARQVHLQVA</sequence>
<gene>
    <name evidence="3" type="ORF">MGAL_10B036812</name>
</gene>
<dbReference type="InterPro" id="IPR013783">
    <property type="entry name" value="Ig-like_fold"/>
</dbReference>
<dbReference type="EMBL" id="UYJE01004724">
    <property type="protein sequence ID" value="VDI30815.1"/>
    <property type="molecule type" value="Genomic_DNA"/>
</dbReference>
<dbReference type="PANTHER" id="PTHR10075:SF103">
    <property type="entry name" value="ROUNDABOUT HOMOLOG 4"/>
    <property type="match status" value="1"/>
</dbReference>
<dbReference type="Pfam" id="PF13927">
    <property type="entry name" value="Ig_3"/>
    <property type="match status" value="1"/>
</dbReference>
<dbReference type="SUPFAM" id="SSF48726">
    <property type="entry name" value="Immunoglobulin"/>
    <property type="match status" value="1"/>
</dbReference>
<dbReference type="Gene3D" id="2.60.40.10">
    <property type="entry name" value="Immunoglobulins"/>
    <property type="match status" value="1"/>
</dbReference>
<dbReference type="PANTHER" id="PTHR10075">
    <property type="entry name" value="BASIGIN RELATED"/>
    <property type="match status" value="1"/>
</dbReference>
<dbReference type="GO" id="GO:0030424">
    <property type="term" value="C:axon"/>
    <property type="evidence" value="ECO:0007669"/>
    <property type="project" value="TreeGrafter"/>
</dbReference>
<dbReference type="GO" id="GO:0007156">
    <property type="term" value="P:homophilic cell adhesion via plasma membrane adhesion molecules"/>
    <property type="evidence" value="ECO:0007669"/>
    <property type="project" value="TreeGrafter"/>
</dbReference>
<feature type="non-terminal residue" evidence="3">
    <location>
        <position position="129"/>
    </location>
</feature>
<proteinExistence type="predicted"/>
<evidence type="ECO:0000259" key="2">
    <source>
        <dbReference type="PROSITE" id="PS50835"/>
    </source>
</evidence>
<dbReference type="InterPro" id="IPR036179">
    <property type="entry name" value="Ig-like_dom_sf"/>
</dbReference>
<dbReference type="GO" id="GO:0005886">
    <property type="term" value="C:plasma membrane"/>
    <property type="evidence" value="ECO:0007669"/>
    <property type="project" value="TreeGrafter"/>
</dbReference>
<feature type="domain" description="Ig-like" evidence="2">
    <location>
        <begin position="27"/>
        <end position="127"/>
    </location>
</feature>
<dbReference type="AlphaFoldDB" id="A0A8B6E8R0"/>
<dbReference type="GO" id="GO:0070593">
    <property type="term" value="P:dendrite self-avoidance"/>
    <property type="evidence" value="ECO:0007669"/>
    <property type="project" value="TreeGrafter"/>
</dbReference>
<comment type="caution">
    <text evidence="3">The sequence shown here is derived from an EMBL/GenBank/DDBJ whole genome shotgun (WGS) entry which is preliminary data.</text>
</comment>
<dbReference type="OrthoDB" id="438268at2759"/>
<evidence type="ECO:0000313" key="3">
    <source>
        <dbReference type="EMBL" id="VDI30815.1"/>
    </source>
</evidence>
<dbReference type="GO" id="GO:0007411">
    <property type="term" value="P:axon guidance"/>
    <property type="evidence" value="ECO:0007669"/>
    <property type="project" value="TreeGrafter"/>
</dbReference>
<dbReference type="PROSITE" id="PS50835">
    <property type="entry name" value="IG_LIKE"/>
    <property type="match status" value="1"/>
</dbReference>
<dbReference type="Proteomes" id="UP000596742">
    <property type="component" value="Unassembled WGS sequence"/>
</dbReference>
<keyword evidence="4" id="KW-1185">Reference proteome</keyword>
<accession>A0A8B6E8R0</accession>
<name>A0A8B6E8R0_MYTGA</name>
<keyword evidence="1" id="KW-0393">Immunoglobulin domain</keyword>
<evidence type="ECO:0000313" key="4">
    <source>
        <dbReference type="Proteomes" id="UP000596742"/>
    </source>
</evidence>
<organism evidence="3 4">
    <name type="scientific">Mytilus galloprovincialis</name>
    <name type="common">Mediterranean mussel</name>
    <dbReference type="NCBI Taxonomy" id="29158"/>
    <lineage>
        <taxon>Eukaryota</taxon>
        <taxon>Metazoa</taxon>
        <taxon>Spiralia</taxon>
        <taxon>Lophotrochozoa</taxon>
        <taxon>Mollusca</taxon>
        <taxon>Bivalvia</taxon>
        <taxon>Autobranchia</taxon>
        <taxon>Pteriomorphia</taxon>
        <taxon>Mytilida</taxon>
        <taxon>Mytiloidea</taxon>
        <taxon>Mytilidae</taxon>
        <taxon>Mytilinae</taxon>
        <taxon>Mytilus</taxon>
    </lineage>
</organism>
<reference evidence="3" key="1">
    <citation type="submission" date="2018-11" db="EMBL/GenBank/DDBJ databases">
        <authorList>
            <person name="Alioto T."/>
            <person name="Alioto T."/>
        </authorList>
    </citation>
    <scope>NUCLEOTIDE SEQUENCE</scope>
</reference>